<organism evidence="1 2">
    <name type="scientific">Cercophora newfieldiana</name>
    <dbReference type="NCBI Taxonomy" id="92897"/>
    <lineage>
        <taxon>Eukaryota</taxon>
        <taxon>Fungi</taxon>
        <taxon>Dikarya</taxon>
        <taxon>Ascomycota</taxon>
        <taxon>Pezizomycotina</taxon>
        <taxon>Sordariomycetes</taxon>
        <taxon>Sordariomycetidae</taxon>
        <taxon>Sordariales</taxon>
        <taxon>Lasiosphaeriaceae</taxon>
        <taxon>Cercophora</taxon>
    </lineage>
</organism>
<protein>
    <submittedName>
        <fullName evidence="1">Uncharacterized protein</fullName>
    </submittedName>
</protein>
<name>A0AA39Y3P4_9PEZI</name>
<evidence type="ECO:0000313" key="2">
    <source>
        <dbReference type="Proteomes" id="UP001174936"/>
    </source>
</evidence>
<comment type="caution">
    <text evidence="1">The sequence shown here is derived from an EMBL/GenBank/DDBJ whole genome shotgun (WGS) entry which is preliminary data.</text>
</comment>
<proteinExistence type="predicted"/>
<sequence>MVRNSQANASKWTSHKERNWLPPQLHGVWNAGDMGLEPRSRKSHRCHPESIFTHEPDGVCSGCNGPLRESVEPGHKLPGCDCPAREATRFCRSCLRAKFQEWIDILDHPAVGDVVRRYEEPREKMRHALDWMRTQLWKTFRTVITSGPVWDDQDRALRQEAGQFFDSYSAELDQHSPFITECCGGRQALSERRTMVDFAQCLPAKLARQRYTRIGRLGRSTYPEDLDFVYCGYPDCGELIPENHCKYPVLQPPEDERDAAPRLYGPHAPRRVYCLVCRRDSEYEREVENRRPLAEAQIKFPWLPAGHRVLVPAGSPPAAMLSELTISTRGVAQFPAPPRPAHAPNFWKEMPLLNPVSPYEWQATDLDAISLAAFVSNPVSGLPFHVSGYRHGFPWQRTHLDQIKEVFE</sequence>
<accession>A0AA39Y3P4</accession>
<reference evidence="1" key="1">
    <citation type="submission" date="2023-06" db="EMBL/GenBank/DDBJ databases">
        <title>Genome-scale phylogeny and comparative genomics of the fungal order Sordariales.</title>
        <authorList>
            <consortium name="Lawrence Berkeley National Laboratory"/>
            <person name="Hensen N."/>
            <person name="Bonometti L."/>
            <person name="Westerberg I."/>
            <person name="Brannstrom I.O."/>
            <person name="Guillou S."/>
            <person name="Cros-Aarteil S."/>
            <person name="Calhoun S."/>
            <person name="Haridas S."/>
            <person name="Kuo A."/>
            <person name="Mondo S."/>
            <person name="Pangilinan J."/>
            <person name="Riley R."/>
            <person name="Labutti K."/>
            <person name="Andreopoulos B."/>
            <person name="Lipzen A."/>
            <person name="Chen C."/>
            <person name="Yanf M."/>
            <person name="Daum C."/>
            <person name="Ng V."/>
            <person name="Clum A."/>
            <person name="Steindorff A."/>
            <person name="Ohm R."/>
            <person name="Martin F."/>
            <person name="Silar P."/>
            <person name="Natvig D."/>
            <person name="Lalanne C."/>
            <person name="Gautier V."/>
            <person name="Ament-Velasquez S.L."/>
            <person name="Kruys A."/>
            <person name="Hutchinson M.I."/>
            <person name="Powell A.J."/>
            <person name="Barry K."/>
            <person name="Miller A.N."/>
            <person name="Grigoriev I.V."/>
            <person name="Debuchy R."/>
            <person name="Gladieux P."/>
            <person name="Thoren M.H."/>
            <person name="Johannesson H."/>
        </authorList>
    </citation>
    <scope>NUCLEOTIDE SEQUENCE</scope>
    <source>
        <strain evidence="1">SMH2532-1</strain>
    </source>
</reference>
<keyword evidence="2" id="KW-1185">Reference proteome</keyword>
<dbReference type="Proteomes" id="UP001174936">
    <property type="component" value="Unassembled WGS sequence"/>
</dbReference>
<dbReference type="AlphaFoldDB" id="A0AA39Y3P4"/>
<evidence type="ECO:0000313" key="1">
    <source>
        <dbReference type="EMBL" id="KAK0645448.1"/>
    </source>
</evidence>
<gene>
    <name evidence="1" type="ORF">B0T16DRAFT_445701</name>
</gene>
<dbReference type="EMBL" id="JAULSV010000004">
    <property type="protein sequence ID" value="KAK0645448.1"/>
    <property type="molecule type" value="Genomic_DNA"/>
</dbReference>